<reference evidence="1" key="1">
    <citation type="journal article" date="2021" name="IMA Fungus">
        <title>Genomic characterization of three marine fungi, including Emericellopsis atlantica sp. nov. with signatures of a generalist lifestyle and marine biomass degradation.</title>
        <authorList>
            <person name="Hagestad O.C."/>
            <person name="Hou L."/>
            <person name="Andersen J.H."/>
            <person name="Hansen E.H."/>
            <person name="Altermark B."/>
            <person name="Li C."/>
            <person name="Kuhnert E."/>
            <person name="Cox R.J."/>
            <person name="Crous P.W."/>
            <person name="Spatafora J.W."/>
            <person name="Lail K."/>
            <person name="Amirebrahimi M."/>
            <person name="Lipzen A."/>
            <person name="Pangilinan J."/>
            <person name="Andreopoulos W."/>
            <person name="Hayes R.D."/>
            <person name="Ng V."/>
            <person name="Grigoriev I.V."/>
            <person name="Jackson S.A."/>
            <person name="Sutton T.D.S."/>
            <person name="Dobson A.D.W."/>
            <person name="Rama T."/>
        </authorList>
    </citation>
    <scope>NUCLEOTIDE SEQUENCE</scope>
    <source>
        <strain evidence="1">TRa018bII</strain>
    </source>
</reference>
<evidence type="ECO:0000313" key="2">
    <source>
        <dbReference type="Proteomes" id="UP000824998"/>
    </source>
</evidence>
<name>A0A9P8C499_9HELO</name>
<dbReference type="Proteomes" id="UP000824998">
    <property type="component" value="Unassembled WGS sequence"/>
</dbReference>
<proteinExistence type="predicted"/>
<dbReference type="AlphaFoldDB" id="A0A9P8C499"/>
<accession>A0A9P8C499</accession>
<keyword evidence="2" id="KW-1185">Reference proteome</keyword>
<dbReference type="EMBL" id="MU251507">
    <property type="protein sequence ID" value="KAG9233294.1"/>
    <property type="molecule type" value="Genomic_DNA"/>
</dbReference>
<protein>
    <submittedName>
        <fullName evidence="1">Uncharacterized protein</fullName>
    </submittedName>
</protein>
<sequence>MRTQHIRLACATSALAARPYLNEPDTGIEEALGFYASNRTLPPLDKIFGLPDFEWAAINYMNTTAYT</sequence>
<organism evidence="1 2">
    <name type="scientific">Amylocarpus encephaloides</name>
    <dbReference type="NCBI Taxonomy" id="45428"/>
    <lineage>
        <taxon>Eukaryota</taxon>
        <taxon>Fungi</taxon>
        <taxon>Dikarya</taxon>
        <taxon>Ascomycota</taxon>
        <taxon>Pezizomycotina</taxon>
        <taxon>Leotiomycetes</taxon>
        <taxon>Helotiales</taxon>
        <taxon>Helotiales incertae sedis</taxon>
        <taxon>Amylocarpus</taxon>
    </lineage>
</organism>
<comment type="caution">
    <text evidence="1">The sequence shown here is derived from an EMBL/GenBank/DDBJ whole genome shotgun (WGS) entry which is preliminary data.</text>
</comment>
<dbReference type="OrthoDB" id="1925334at2759"/>
<gene>
    <name evidence="1" type="ORF">BJ875DRAFT_485278</name>
</gene>
<evidence type="ECO:0000313" key="1">
    <source>
        <dbReference type="EMBL" id="KAG9233294.1"/>
    </source>
</evidence>